<protein>
    <submittedName>
        <fullName evidence="1">Uncharacterized protein</fullName>
    </submittedName>
</protein>
<dbReference type="EMBL" id="CM042053">
    <property type="protein sequence ID" value="KAI3715231.1"/>
    <property type="molecule type" value="Genomic_DNA"/>
</dbReference>
<reference evidence="1 2" key="2">
    <citation type="journal article" date="2022" name="Mol. Ecol. Resour.">
        <title>The genomes of chicory, endive, great burdock and yacon provide insights into Asteraceae paleo-polyploidization history and plant inulin production.</title>
        <authorList>
            <person name="Fan W."/>
            <person name="Wang S."/>
            <person name="Wang H."/>
            <person name="Wang A."/>
            <person name="Jiang F."/>
            <person name="Liu H."/>
            <person name="Zhao H."/>
            <person name="Xu D."/>
            <person name="Zhang Y."/>
        </authorList>
    </citation>
    <scope>NUCLEOTIDE SEQUENCE [LARGE SCALE GENOMIC DNA]</scope>
    <source>
        <strain evidence="2">cv. Niubang</strain>
    </source>
</reference>
<keyword evidence="2" id="KW-1185">Reference proteome</keyword>
<proteinExistence type="predicted"/>
<evidence type="ECO:0000313" key="1">
    <source>
        <dbReference type="EMBL" id="KAI3715231.1"/>
    </source>
</evidence>
<comment type="caution">
    <text evidence="1">The sequence shown here is derived from an EMBL/GenBank/DDBJ whole genome shotgun (WGS) entry which is preliminary data.</text>
</comment>
<evidence type="ECO:0000313" key="2">
    <source>
        <dbReference type="Proteomes" id="UP001055879"/>
    </source>
</evidence>
<name>A0ACB9AZT6_ARCLA</name>
<sequence>MKKLAAVTYLHMPIYEALESYVPIVRKTGGLADTVFDMGDQSQSEMANGFVFEGIDEGSLSRALDRSFSYYREKPIEWENIVQKIMQIDNSWNKTARTYIDVYISIRVR</sequence>
<reference evidence="2" key="1">
    <citation type="journal article" date="2022" name="Mol. Ecol. Resour.">
        <title>The genomes of chicory, endive, great burdock and yacon provide insights into Asteraceae palaeo-polyploidization history and plant inulin production.</title>
        <authorList>
            <person name="Fan W."/>
            <person name="Wang S."/>
            <person name="Wang H."/>
            <person name="Wang A."/>
            <person name="Jiang F."/>
            <person name="Liu H."/>
            <person name="Zhao H."/>
            <person name="Xu D."/>
            <person name="Zhang Y."/>
        </authorList>
    </citation>
    <scope>NUCLEOTIDE SEQUENCE [LARGE SCALE GENOMIC DNA]</scope>
    <source>
        <strain evidence="2">cv. Niubang</strain>
    </source>
</reference>
<organism evidence="1 2">
    <name type="scientific">Arctium lappa</name>
    <name type="common">Greater burdock</name>
    <name type="synonym">Lappa major</name>
    <dbReference type="NCBI Taxonomy" id="4217"/>
    <lineage>
        <taxon>Eukaryota</taxon>
        <taxon>Viridiplantae</taxon>
        <taxon>Streptophyta</taxon>
        <taxon>Embryophyta</taxon>
        <taxon>Tracheophyta</taxon>
        <taxon>Spermatophyta</taxon>
        <taxon>Magnoliopsida</taxon>
        <taxon>eudicotyledons</taxon>
        <taxon>Gunneridae</taxon>
        <taxon>Pentapetalae</taxon>
        <taxon>asterids</taxon>
        <taxon>campanulids</taxon>
        <taxon>Asterales</taxon>
        <taxon>Asteraceae</taxon>
        <taxon>Carduoideae</taxon>
        <taxon>Cardueae</taxon>
        <taxon>Arctiinae</taxon>
        <taxon>Arctium</taxon>
    </lineage>
</organism>
<dbReference type="Proteomes" id="UP001055879">
    <property type="component" value="Linkage Group LG07"/>
</dbReference>
<gene>
    <name evidence="1" type="ORF">L6452_22204</name>
</gene>
<accession>A0ACB9AZT6</accession>